<sequence>MILKNKSLEIVDWINALLKVQSFENAKAQDLIPVPLYLF</sequence>
<reference evidence="1" key="1">
    <citation type="submission" date="2010-06" db="EMBL/GenBank/DDBJ databases">
        <authorList>
            <person name="Muzny D."/>
            <person name="Qin X."/>
            <person name="Buhay C."/>
            <person name="Dugan-Rocha S."/>
            <person name="Ding Y."/>
            <person name="Chen G."/>
            <person name="Hawes A."/>
            <person name="Holder M."/>
            <person name="Jhangiani S."/>
            <person name="Johnson A."/>
            <person name="Khan Z."/>
            <person name="Li Z."/>
            <person name="Liu W."/>
            <person name="Liu X."/>
            <person name="Perez L."/>
            <person name="Shen H."/>
            <person name="Wang Q."/>
            <person name="Watt J."/>
            <person name="Xi L."/>
            <person name="Xin Y."/>
            <person name="Zhou J."/>
            <person name="Deng J."/>
            <person name="Jiang H."/>
            <person name="Liu Y."/>
            <person name="Qu J."/>
            <person name="Song X.-Z."/>
            <person name="Zhang L."/>
            <person name="Villasana D."/>
            <person name="Johnson A."/>
            <person name="Liu J."/>
            <person name="Liyanage D."/>
            <person name="Lorensuhewa L."/>
            <person name="Robinson T."/>
            <person name="Song A."/>
            <person name="Song B.-B."/>
            <person name="Dinh H."/>
            <person name="Thornton R."/>
            <person name="Coyle M."/>
            <person name="Francisco L."/>
            <person name="Jackson L."/>
            <person name="Javaid M."/>
            <person name="Korchina V."/>
            <person name="Kovar C."/>
            <person name="Mata R."/>
            <person name="Mathew T."/>
            <person name="Ngo R."/>
            <person name="Nguyen L."/>
            <person name="Nguyen N."/>
            <person name="Okwuonu G."/>
            <person name="Ongeri F."/>
            <person name="Pham C."/>
            <person name="Simmons D."/>
            <person name="Wilczek-Boney K."/>
            <person name="Hale W."/>
            <person name="Jakkamsetti A."/>
            <person name="Pham P."/>
            <person name="Ruth R."/>
            <person name="San Lucas F."/>
            <person name="Warren J."/>
            <person name="Zhang J."/>
            <person name="Zhao Z."/>
            <person name="Zhou C."/>
            <person name="Zhu D."/>
            <person name="Lee S."/>
            <person name="Bess C."/>
            <person name="Blankenburg K."/>
            <person name="Forbes L."/>
            <person name="Fu Q."/>
            <person name="Gubbala S."/>
            <person name="Hirani K."/>
            <person name="Jayaseelan J.C."/>
            <person name="Lara F."/>
            <person name="Munidasa M."/>
            <person name="Palculict T."/>
            <person name="Patil S."/>
            <person name="Pu L.-L."/>
            <person name="Saada N."/>
            <person name="Tang L."/>
            <person name="Weissenberger G."/>
            <person name="Zhu Y."/>
            <person name="Hemphill L."/>
            <person name="Shang Y."/>
            <person name="Youmans B."/>
            <person name="Ayvaz T."/>
            <person name="Ross M."/>
            <person name="Santibanez J."/>
            <person name="Aqrawi P."/>
            <person name="Gross S."/>
            <person name="Joshi V."/>
            <person name="Fowler G."/>
            <person name="Nazareth L."/>
            <person name="Reid J."/>
            <person name="Worley K."/>
            <person name="Petrosino J."/>
            <person name="Highlander S."/>
            <person name="Gibbs R."/>
        </authorList>
    </citation>
    <scope>NUCLEOTIDE SEQUENCE [LARGE SCALE GENOMIC DNA]</scope>
    <source>
        <strain evidence="1">ATCC 35910</strain>
    </source>
</reference>
<keyword evidence="2" id="KW-1185">Reference proteome</keyword>
<dbReference type="EMBL" id="ACKQ02000007">
    <property type="protein sequence ID" value="EFK34754.1"/>
    <property type="molecule type" value="Genomic_DNA"/>
</dbReference>
<dbReference type="Proteomes" id="UP000002969">
    <property type="component" value="Unassembled WGS sequence"/>
</dbReference>
<comment type="caution">
    <text evidence="1">The sequence shown here is derived from an EMBL/GenBank/DDBJ whole genome shotgun (WGS) entry which is preliminary data.</text>
</comment>
<organism evidence="1 2">
    <name type="scientific">Chryseobacterium gleum ATCC 35910</name>
    <dbReference type="NCBI Taxonomy" id="525257"/>
    <lineage>
        <taxon>Bacteria</taxon>
        <taxon>Pseudomonadati</taxon>
        <taxon>Bacteroidota</taxon>
        <taxon>Flavobacteriia</taxon>
        <taxon>Flavobacteriales</taxon>
        <taxon>Weeksellaceae</taxon>
        <taxon>Chryseobacterium group</taxon>
        <taxon>Chryseobacterium</taxon>
    </lineage>
</organism>
<evidence type="ECO:0000313" key="2">
    <source>
        <dbReference type="Proteomes" id="UP000002969"/>
    </source>
</evidence>
<protein>
    <recommendedName>
        <fullName evidence="3">PH domain-containing protein</fullName>
    </recommendedName>
</protein>
<proteinExistence type="predicted"/>
<gene>
    <name evidence="1" type="ORF">HMPREF0204_13823</name>
</gene>
<evidence type="ECO:0008006" key="3">
    <source>
        <dbReference type="Google" id="ProtNLM"/>
    </source>
</evidence>
<name>A0ABP2IT93_CHRGE</name>
<evidence type="ECO:0000313" key="1">
    <source>
        <dbReference type="EMBL" id="EFK34754.1"/>
    </source>
</evidence>
<accession>A0ABP2IT93</accession>